<dbReference type="Pfam" id="PF00497">
    <property type="entry name" value="SBP_bac_3"/>
    <property type="match status" value="1"/>
</dbReference>
<evidence type="ECO:0000313" key="4">
    <source>
        <dbReference type="Proteomes" id="UP000575898"/>
    </source>
</evidence>
<organism evidence="3 4">
    <name type="scientific">Chitinivorax tropicus</name>
    <dbReference type="NCBI Taxonomy" id="714531"/>
    <lineage>
        <taxon>Bacteria</taxon>
        <taxon>Pseudomonadati</taxon>
        <taxon>Pseudomonadota</taxon>
        <taxon>Betaproteobacteria</taxon>
        <taxon>Chitinivorax</taxon>
    </lineage>
</organism>
<dbReference type="SUPFAM" id="SSF53850">
    <property type="entry name" value="Periplasmic binding protein-like II"/>
    <property type="match status" value="1"/>
</dbReference>
<dbReference type="AlphaFoldDB" id="A0A840MPK9"/>
<evidence type="ECO:0000256" key="1">
    <source>
        <dbReference type="ARBA" id="ARBA00022729"/>
    </source>
</evidence>
<sequence>MVAYIEQQTGLRFEIKCYPWSRTVALGTAGKGAILGLSKTEERDLIFEFSEPLYGVDTILVTKRGQEFPFESLSDLKGIRIGMQAGFKLNDTFEAAKRSYLDIDEDAGNTTSRVKKLLAGRVDAILIGGGQEGLFQVLRNDAILAARSKEFVALPRPLARNEFYLAFPKSMEIGEALHHINAAIRRGKQSGEFARIIGRHSPHDVIYEKAPVLSP</sequence>
<dbReference type="InterPro" id="IPR001638">
    <property type="entry name" value="Solute-binding_3/MltF_N"/>
</dbReference>
<dbReference type="PANTHER" id="PTHR35936">
    <property type="entry name" value="MEMBRANE-BOUND LYTIC MUREIN TRANSGLYCOSYLASE F"/>
    <property type="match status" value="1"/>
</dbReference>
<evidence type="ECO:0000259" key="2">
    <source>
        <dbReference type="Pfam" id="PF00497"/>
    </source>
</evidence>
<evidence type="ECO:0000313" key="3">
    <source>
        <dbReference type="EMBL" id="MBB5019029.1"/>
    </source>
</evidence>
<accession>A0A840MPK9</accession>
<gene>
    <name evidence="3" type="ORF">HNQ59_002327</name>
</gene>
<dbReference type="Proteomes" id="UP000575898">
    <property type="component" value="Unassembled WGS sequence"/>
</dbReference>
<comment type="caution">
    <text evidence="3">The sequence shown here is derived from an EMBL/GenBank/DDBJ whole genome shotgun (WGS) entry which is preliminary data.</text>
</comment>
<reference evidence="3 4" key="1">
    <citation type="submission" date="2020-08" db="EMBL/GenBank/DDBJ databases">
        <title>Genomic Encyclopedia of Type Strains, Phase IV (KMG-IV): sequencing the most valuable type-strain genomes for metagenomic binning, comparative biology and taxonomic classification.</title>
        <authorList>
            <person name="Goeker M."/>
        </authorList>
    </citation>
    <scope>NUCLEOTIDE SEQUENCE [LARGE SCALE GENOMIC DNA]</scope>
    <source>
        <strain evidence="3 4">DSM 27165</strain>
    </source>
</reference>
<protein>
    <submittedName>
        <fullName evidence="3">ABC-type amino acid transport substrate-binding protein</fullName>
    </submittedName>
</protein>
<dbReference type="EMBL" id="JACHHY010000013">
    <property type="protein sequence ID" value="MBB5019029.1"/>
    <property type="molecule type" value="Genomic_DNA"/>
</dbReference>
<dbReference type="Gene3D" id="3.40.190.10">
    <property type="entry name" value="Periplasmic binding protein-like II"/>
    <property type="match status" value="2"/>
</dbReference>
<name>A0A840MPK9_9PROT</name>
<feature type="domain" description="Solute-binding protein family 3/N-terminal" evidence="2">
    <location>
        <begin position="2"/>
        <end position="199"/>
    </location>
</feature>
<keyword evidence="1" id="KW-0732">Signal</keyword>
<dbReference type="PANTHER" id="PTHR35936:SF25">
    <property type="entry name" value="ABC TRANSPORTER SUBSTRATE-BINDING PROTEIN"/>
    <property type="match status" value="1"/>
</dbReference>
<keyword evidence="4" id="KW-1185">Reference proteome</keyword>
<proteinExistence type="predicted"/>